<name>A0AAD9VM92_9HYME</name>
<proteinExistence type="predicted"/>
<sequence length="57" mass="6782">KTVQNYEDVDLSFTYRRNDCTGLRHTNPYEILRKNMKEANDLCSEQLFSKPIEELLT</sequence>
<keyword evidence="2" id="KW-1185">Reference proteome</keyword>
<dbReference type="AlphaFoldDB" id="A0AAD9VM92"/>
<evidence type="ECO:0000313" key="1">
    <source>
        <dbReference type="EMBL" id="KAK2578897.1"/>
    </source>
</evidence>
<dbReference type="EMBL" id="JAIFRP010000138">
    <property type="protein sequence ID" value="KAK2578897.1"/>
    <property type="molecule type" value="Genomic_DNA"/>
</dbReference>
<dbReference type="Proteomes" id="UP001258017">
    <property type="component" value="Unassembled WGS sequence"/>
</dbReference>
<evidence type="ECO:0000313" key="2">
    <source>
        <dbReference type="Proteomes" id="UP001258017"/>
    </source>
</evidence>
<reference evidence="1" key="1">
    <citation type="submission" date="2021-08" db="EMBL/GenBank/DDBJ databases">
        <authorList>
            <person name="Misof B."/>
            <person name="Oliver O."/>
            <person name="Podsiadlowski L."/>
            <person name="Donath A."/>
            <person name="Peters R."/>
            <person name="Mayer C."/>
            <person name="Rust J."/>
            <person name="Gunkel S."/>
            <person name="Lesny P."/>
            <person name="Martin S."/>
            <person name="Oeyen J.P."/>
            <person name="Petersen M."/>
            <person name="Panagiotis P."/>
            <person name="Wilbrandt J."/>
            <person name="Tanja T."/>
        </authorList>
    </citation>
    <scope>NUCLEOTIDE SEQUENCE</scope>
    <source>
        <strain evidence="1">GBR_01_08_01A</strain>
        <tissue evidence="1">Thorax + abdomen</tissue>
    </source>
</reference>
<organism evidence="1 2">
    <name type="scientific">Odynerus spinipes</name>
    <dbReference type="NCBI Taxonomy" id="1348599"/>
    <lineage>
        <taxon>Eukaryota</taxon>
        <taxon>Metazoa</taxon>
        <taxon>Ecdysozoa</taxon>
        <taxon>Arthropoda</taxon>
        <taxon>Hexapoda</taxon>
        <taxon>Insecta</taxon>
        <taxon>Pterygota</taxon>
        <taxon>Neoptera</taxon>
        <taxon>Endopterygota</taxon>
        <taxon>Hymenoptera</taxon>
        <taxon>Apocrita</taxon>
        <taxon>Aculeata</taxon>
        <taxon>Vespoidea</taxon>
        <taxon>Vespidae</taxon>
        <taxon>Eumeninae</taxon>
        <taxon>Odynerus</taxon>
    </lineage>
</organism>
<reference evidence="1" key="2">
    <citation type="journal article" date="2023" name="Commun. Biol.">
        <title>Intrasexual cuticular hydrocarbon dimorphism in a wasp sheds light on hydrocarbon biosynthesis genes in Hymenoptera.</title>
        <authorList>
            <person name="Moris V.C."/>
            <person name="Podsiadlowski L."/>
            <person name="Martin S."/>
            <person name="Oeyen J.P."/>
            <person name="Donath A."/>
            <person name="Petersen M."/>
            <person name="Wilbrandt J."/>
            <person name="Misof B."/>
            <person name="Liedtke D."/>
            <person name="Thamm M."/>
            <person name="Scheiner R."/>
            <person name="Schmitt T."/>
            <person name="Niehuis O."/>
        </authorList>
    </citation>
    <scope>NUCLEOTIDE SEQUENCE</scope>
    <source>
        <strain evidence="1">GBR_01_08_01A</strain>
    </source>
</reference>
<comment type="caution">
    <text evidence="1">The sequence shown here is derived from an EMBL/GenBank/DDBJ whole genome shotgun (WGS) entry which is preliminary data.</text>
</comment>
<protein>
    <submittedName>
        <fullName evidence="1">Uncharacterized protein</fullName>
    </submittedName>
</protein>
<feature type="non-terminal residue" evidence="1">
    <location>
        <position position="57"/>
    </location>
</feature>
<gene>
    <name evidence="1" type="ORF">KPH14_000916</name>
</gene>
<accession>A0AAD9VM92</accession>